<evidence type="ECO:0000313" key="10">
    <source>
        <dbReference type="EMBL" id="KAH7316162.1"/>
    </source>
</evidence>
<dbReference type="OMA" id="DCDVVWV"/>
<keyword evidence="2 5" id="KW-0436">Ligase</keyword>
<keyword evidence="11" id="KW-1185">Reference proteome</keyword>
<dbReference type="PANTHER" id="PTHR24095">
    <property type="entry name" value="ACETYL-COENZYME A SYNTHETASE"/>
    <property type="match status" value="1"/>
</dbReference>
<keyword evidence="3 5" id="KW-0547">Nucleotide-binding</keyword>
<feature type="transmembrane region" description="Helical" evidence="6">
    <location>
        <begin position="56"/>
        <end position="72"/>
    </location>
</feature>
<sequence>MRNVPSWFFKNMSRVEYFIVTLCICWIPIVDFTLRLATLIYPFFFNRKVLIISSKIYFVIIIYFSPTLRLQWSPGNTSNRVKCIVSLRNFGSRGAQIKSSRNALLFGCRSHTEASSSEKMDDRSIVKLETRLKIIFSHLNAASFSSLSPFGAPCSQTSTLQHKDDDYVVIPRNLKYSLRVTSREQYASMYMDSIREPDMFWNKLAKDFFWKKEYATSQPLCKFNFDARKSPIFVEWFRGGYTNVCYNALDRHVIAGRGGQPALLWEGNDLGQDSCSTYQDLLNYTCQISNFLLSKNVVKGDRVCIYMPMIPELPCGMLACARIGAIHSVVFAGFSAEALAGRILDCCPKVVITCSAFKRGNKLVDLMGIVDTALQLCLERENFSPETCLIYENPRVASNKDTLWKEGRDLRWQDVIPCMDKKAPVEWMEAEDPLFMLYTSGSTGKPKGVVHTVGGYMVYSAVTFKYIFDHQPGDVFWCTADCGWITGHTYVTYGPLLNCATCVIYEGIPTWPDAGRYWQIIDKFNVTAFHTAPTAIRTLESSGDEFVKKHSRKSLKLLGSVGEPINPKAWWWYFEVVGEKRCPIVDTWWQTETGATMISPLPWAWPLKPGSATLPFFGVQLALVDENGNEKHGPCEGFLCIKGPWPGIARTLYQNHERYEESYFKTFYGYYTTGDGCRRDDDGYYWITGRIDDVINVSGHRISTGEVESVLNAHPACAEAAVVGIPHKVKGQGIYAFVVLMKEASASEELRISFLQSVRKEIGSFAAPEIIHWVTGLPKTRSGKVMRRILRKIACGEFDNLGDLSSLADPSVIDDILNTKP</sequence>
<protein>
    <recommendedName>
        <fullName evidence="5">Acetyl-coenzyme A synthetase</fullName>
        <ecNumber evidence="5">6.2.1.1</ecNumber>
    </recommendedName>
</protein>
<dbReference type="FunFam" id="3.40.50.12780:FF:000001">
    <property type="entry name" value="Acetyl-coenzyme A synthetase"/>
    <property type="match status" value="1"/>
</dbReference>
<evidence type="ECO:0000259" key="8">
    <source>
        <dbReference type="Pfam" id="PF13193"/>
    </source>
</evidence>
<feature type="domain" description="Acetyl-coenzyme A synthetase N-terminal" evidence="9">
    <location>
        <begin position="186"/>
        <end position="248"/>
    </location>
</feature>
<evidence type="ECO:0000259" key="9">
    <source>
        <dbReference type="Pfam" id="PF16177"/>
    </source>
</evidence>
<dbReference type="EC" id="6.2.1.1" evidence="5"/>
<feature type="domain" description="AMP-dependent synthetase/ligase" evidence="7">
    <location>
        <begin position="255"/>
        <end position="650"/>
    </location>
</feature>
<dbReference type="PANTHER" id="PTHR24095:SF248">
    <property type="entry name" value="ACETYL-COENZYME A SYNTHETASE"/>
    <property type="match status" value="1"/>
</dbReference>
<dbReference type="OrthoDB" id="1706066at2759"/>
<keyword evidence="4 5" id="KW-0067">ATP-binding</keyword>
<proteinExistence type="inferred from homology"/>
<evidence type="ECO:0000256" key="3">
    <source>
        <dbReference type="ARBA" id="ARBA00022741"/>
    </source>
</evidence>
<evidence type="ECO:0000256" key="4">
    <source>
        <dbReference type="ARBA" id="ARBA00022840"/>
    </source>
</evidence>
<dbReference type="Pfam" id="PF16177">
    <property type="entry name" value="ACAS_N"/>
    <property type="match status" value="1"/>
</dbReference>
<dbReference type="SUPFAM" id="SSF56801">
    <property type="entry name" value="Acetyl-CoA synthetase-like"/>
    <property type="match status" value="1"/>
</dbReference>
<dbReference type="GO" id="GO:0019427">
    <property type="term" value="P:acetyl-CoA biosynthetic process from acetate"/>
    <property type="evidence" value="ECO:0007669"/>
    <property type="project" value="InterPro"/>
</dbReference>
<dbReference type="InterPro" id="IPR011904">
    <property type="entry name" value="Ac_CoA_lig"/>
</dbReference>
<dbReference type="Gene3D" id="3.30.300.30">
    <property type="match status" value="1"/>
</dbReference>
<dbReference type="InterPro" id="IPR020845">
    <property type="entry name" value="AMP-binding_CS"/>
</dbReference>
<dbReference type="InterPro" id="IPR025110">
    <property type="entry name" value="AMP-bd_C"/>
</dbReference>
<comment type="catalytic activity">
    <reaction evidence="5">
        <text>acetate + ATP + CoA = acetyl-CoA + AMP + diphosphate</text>
        <dbReference type="Rhea" id="RHEA:23176"/>
        <dbReference type="ChEBI" id="CHEBI:30089"/>
        <dbReference type="ChEBI" id="CHEBI:30616"/>
        <dbReference type="ChEBI" id="CHEBI:33019"/>
        <dbReference type="ChEBI" id="CHEBI:57287"/>
        <dbReference type="ChEBI" id="CHEBI:57288"/>
        <dbReference type="ChEBI" id="CHEBI:456215"/>
        <dbReference type="EC" id="6.2.1.1"/>
    </reaction>
</comment>
<dbReference type="Gene3D" id="3.40.50.12780">
    <property type="entry name" value="N-terminal domain of ligase-like"/>
    <property type="match status" value="1"/>
</dbReference>
<dbReference type="Pfam" id="PF00501">
    <property type="entry name" value="AMP-binding"/>
    <property type="match status" value="1"/>
</dbReference>
<dbReference type="NCBIfam" id="TIGR02188">
    <property type="entry name" value="Ac_CoA_lig_AcsA"/>
    <property type="match status" value="1"/>
</dbReference>
<dbReference type="InterPro" id="IPR042099">
    <property type="entry name" value="ANL_N_sf"/>
</dbReference>
<dbReference type="InterPro" id="IPR032387">
    <property type="entry name" value="ACAS_N"/>
</dbReference>
<name>A0A8T2SF77_CERRI</name>
<dbReference type="InterPro" id="IPR045851">
    <property type="entry name" value="AMP-bd_C_sf"/>
</dbReference>
<keyword evidence="6" id="KW-1133">Transmembrane helix</keyword>
<evidence type="ECO:0000256" key="6">
    <source>
        <dbReference type="SAM" id="Phobius"/>
    </source>
</evidence>
<keyword evidence="6" id="KW-0472">Membrane</keyword>
<dbReference type="PROSITE" id="PS00455">
    <property type="entry name" value="AMP_BINDING"/>
    <property type="match status" value="1"/>
</dbReference>
<dbReference type="GO" id="GO:0016208">
    <property type="term" value="F:AMP binding"/>
    <property type="evidence" value="ECO:0007669"/>
    <property type="project" value="InterPro"/>
</dbReference>
<evidence type="ECO:0000313" key="11">
    <source>
        <dbReference type="Proteomes" id="UP000825935"/>
    </source>
</evidence>
<comment type="caution">
    <text evidence="10">The sequence shown here is derived from an EMBL/GenBank/DDBJ whole genome shotgun (WGS) entry which is preliminary data.</text>
</comment>
<evidence type="ECO:0000256" key="2">
    <source>
        <dbReference type="ARBA" id="ARBA00022598"/>
    </source>
</evidence>
<evidence type="ECO:0000256" key="1">
    <source>
        <dbReference type="ARBA" id="ARBA00006432"/>
    </source>
</evidence>
<feature type="domain" description="AMP-binding enzyme C-terminal" evidence="8">
    <location>
        <begin position="706"/>
        <end position="784"/>
    </location>
</feature>
<comment type="similarity">
    <text evidence="1 5">Belongs to the ATP-dependent AMP-binding enzyme family.</text>
</comment>
<dbReference type="GO" id="GO:0005524">
    <property type="term" value="F:ATP binding"/>
    <property type="evidence" value="ECO:0007669"/>
    <property type="project" value="UniProtKB-UniRule"/>
</dbReference>
<dbReference type="Pfam" id="PF13193">
    <property type="entry name" value="AMP-binding_C"/>
    <property type="match status" value="1"/>
</dbReference>
<dbReference type="GO" id="GO:0003987">
    <property type="term" value="F:acetate-CoA ligase activity"/>
    <property type="evidence" value="ECO:0007669"/>
    <property type="project" value="UniProtKB-UniRule"/>
</dbReference>
<dbReference type="CDD" id="cd05966">
    <property type="entry name" value="ACS"/>
    <property type="match status" value="1"/>
</dbReference>
<dbReference type="InterPro" id="IPR000873">
    <property type="entry name" value="AMP-dep_synth/lig_dom"/>
</dbReference>
<dbReference type="AlphaFoldDB" id="A0A8T2SF77"/>
<dbReference type="EMBL" id="CM035426">
    <property type="protein sequence ID" value="KAH7316162.1"/>
    <property type="molecule type" value="Genomic_DNA"/>
</dbReference>
<evidence type="ECO:0000256" key="5">
    <source>
        <dbReference type="RuleBase" id="RU361147"/>
    </source>
</evidence>
<dbReference type="NCBIfam" id="NF001208">
    <property type="entry name" value="PRK00174.1"/>
    <property type="match status" value="1"/>
</dbReference>
<accession>A0A8T2SF77</accession>
<keyword evidence="6" id="KW-0812">Transmembrane</keyword>
<gene>
    <name evidence="10" type="ORF">KP509_21G080800</name>
</gene>
<organism evidence="10 11">
    <name type="scientific">Ceratopteris richardii</name>
    <name type="common">Triangle waterfern</name>
    <dbReference type="NCBI Taxonomy" id="49495"/>
    <lineage>
        <taxon>Eukaryota</taxon>
        <taxon>Viridiplantae</taxon>
        <taxon>Streptophyta</taxon>
        <taxon>Embryophyta</taxon>
        <taxon>Tracheophyta</taxon>
        <taxon>Polypodiopsida</taxon>
        <taxon>Polypodiidae</taxon>
        <taxon>Polypodiales</taxon>
        <taxon>Pteridineae</taxon>
        <taxon>Pteridaceae</taxon>
        <taxon>Parkerioideae</taxon>
        <taxon>Ceratopteris</taxon>
    </lineage>
</organism>
<feature type="transmembrane region" description="Helical" evidence="6">
    <location>
        <begin position="17"/>
        <end position="44"/>
    </location>
</feature>
<evidence type="ECO:0000259" key="7">
    <source>
        <dbReference type="Pfam" id="PF00501"/>
    </source>
</evidence>
<dbReference type="FunFam" id="3.30.300.30:FF:000004">
    <property type="entry name" value="Acetyl-coenzyme A synthetase"/>
    <property type="match status" value="1"/>
</dbReference>
<dbReference type="Proteomes" id="UP000825935">
    <property type="component" value="Chromosome 21"/>
</dbReference>
<reference evidence="10" key="1">
    <citation type="submission" date="2021-08" db="EMBL/GenBank/DDBJ databases">
        <title>WGS assembly of Ceratopteris richardii.</title>
        <authorList>
            <person name="Marchant D.B."/>
            <person name="Chen G."/>
            <person name="Jenkins J."/>
            <person name="Shu S."/>
            <person name="Leebens-Mack J."/>
            <person name="Grimwood J."/>
            <person name="Schmutz J."/>
            <person name="Soltis P."/>
            <person name="Soltis D."/>
            <person name="Chen Z.-H."/>
        </authorList>
    </citation>
    <scope>NUCLEOTIDE SEQUENCE</scope>
    <source>
        <strain evidence="10">Whitten #5841</strain>
        <tissue evidence="10">Leaf</tissue>
    </source>
</reference>